<name>A0A8K9XH99_ONCMY</name>
<keyword evidence="1" id="KW-0732">Signal</keyword>
<dbReference type="SUPFAM" id="SSF101898">
    <property type="entry name" value="NHL repeat"/>
    <property type="match status" value="1"/>
</dbReference>
<accession>A0A8K9XH99</accession>
<reference evidence="2" key="1">
    <citation type="submission" date="2020-07" db="EMBL/GenBank/DDBJ databases">
        <title>A long reads based de novo assembly of the rainbow trout Arlee double haploid line genome.</title>
        <authorList>
            <person name="Gao G."/>
            <person name="Palti Y."/>
        </authorList>
    </citation>
    <scope>NUCLEOTIDE SEQUENCE [LARGE SCALE GENOMIC DNA]</scope>
</reference>
<dbReference type="InterPro" id="IPR037379">
    <property type="entry name" value="WDR74/Nsa1"/>
</dbReference>
<reference evidence="2" key="3">
    <citation type="submission" date="2025-09" db="UniProtKB">
        <authorList>
            <consortium name="Ensembl"/>
        </authorList>
    </citation>
    <scope>IDENTIFICATION</scope>
</reference>
<proteinExistence type="predicted"/>
<dbReference type="GO" id="GO:0042273">
    <property type="term" value="P:ribosomal large subunit biogenesis"/>
    <property type="evidence" value="ECO:0007669"/>
    <property type="project" value="InterPro"/>
</dbReference>
<dbReference type="Ensembl" id="ENSOMYT00000159639.1">
    <property type="protein sequence ID" value="ENSOMYP00000132634.1"/>
    <property type="gene ID" value="ENSOMYG00000036253.2"/>
</dbReference>
<evidence type="ECO:0000313" key="2">
    <source>
        <dbReference type="Ensembl" id="ENSOMYP00000132634.1"/>
    </source>
</evidence>
<dbReference type="PANTHER" id="PTHR16038">
    <property type="entry name" value="NOP SEVEN ASSOCIATED PROTEIN 1"/>
    <property type="match status" value="1"/>
</dbReference>
<evidence type="ECO:0000256" key="1">
    <source>
        <dbReference type="SAM" id="SignalP"/>
    </source>
</evidence>
<feature type="signal peptide" evidence="1">
    <location>
        <begin position="1"/>
        <end position="21"/>
    </location>
</feature>
<protein>
    <submittedName>
        <fullName evidence="2">WD repeat domain 74</fullName>
    </submittedName>
</protein>
<dbReference type="GO" id="GO:0005730">
    <property type="term" value="C:nucleolus"/>
    <property type="evidence" value="ECO:0007669"/>
    <property type="project" value="InterPro"/>
</dbReference>
<dbReference type="GO" id="GO:0030687">
    <property type="term" value="C:preribosome, large subunit precursor"/>
    <property type="evidence" value="ECO:0007669"/>
    <property type="project" value="TreeGrafter"/>
</dbReference>
<dbReference type="PANTHER" id="PTHR16038:SF4">
    <property type="entry name" value="WD REPEAT-CONTAINING PROTEIN 74"/>
    <property type="match status" value="1"/>
</dbReference>
<evidence type="ECO:0000313" key="3">
    <source>
        <dbReference type="Proteomes" id="UP000694395"/>
    </source>
</evidence>
<dbReference type="Proteomes" id="UP000694395">
    <property type="component" value="Chromosome 10"/>
</dbReference>
<feature type="chain" id="PRO_5035461288" evidence="1">
    <location>
        <begin position="22"/>
        <end position="341"/>
    </location>
</feature>
<dbReference type="AlphaFoldDB" id="A0A8K9XH99"/>
<dbReference type="GeneTree" id="ENSGT00390000015119"/>
<sequence length="341" mass="38336">MYTIRIFKWLSFTLCVCFIRCEPIKKKQAFNFCEMNCLSRDQEVCVLGWGDPQETVGSVNGTVKRFSTEKGFITETRQCGESNQGRFTGLAATDRYSCVDKDTGLLRVWKEDNTDKVGINIVKNVCRIPETPVFASKNVRNDWLDLRVPEWVRDMAFIADSDKIDTCTGQHQVCLSVFHCTSPVLRLEAVWGVPPPPPPPVLSLPANQDSVTVGNTHGQLAILGLRKGECVCGCLKGLAGGVWGLQVHSLEDRSLWNKVHTHTLTLSYVYSLSPLFQLGSTGVNGDSGELDEVWNTMGMIKEKAKKRETDEAVVEEAEKMKMLLKKQTRRLRRGIKHCIYF</sequence>
<keyword evidence="3" id="KW-1185">Reference proteome</keyword>
<reference evidence="2" key="2">
    <citation type="submission" date="2025-08" db="UniProtKB">
        <authorList>
            <consortium name="Ensembl"/>
        </authorList>
    </citation>
    <scope>IDENTIFICATION</scope>
</reference>
<organism evidence="2 3">
    <name type="scientific">Oncorhynchus mykiss</name>
    <name type="common">Rainbow trout</name>
    <name type="synonym">Salmo gairdneri</name>
    <dbReference type="NCBI Taxonomy" id="8022"/>
    <lineage>
        <taxon>Eukaryota</taxon>
        <taxon>Metazoa</taxon>
        <taxon>Chordata</taxon>
        <taxon>Craniata</taxon>
        <taxon>Vertebrata</taxon>
        <taxon>Euteleostomi</taxon>
        <taxon>Actinopterygii</taxon>
        <taxon>Neopterygii</taxon>
        <taxon>Teleostei</taxon>
        <taxon>Protacanthopterygii</taxon>
        <taxon>Salmoniformes</taxon>
        <taxon>Salmonidae</taxon>
        <taxon>Salmoninae</taxon>
        <taxon>Oncorhynchus</taxon>
    </lineage>
</organism>